<name>A0A316D7W8_9BACL</name>
<comment type="caution">
    <text evidence="1">The sequence shown here is derived from an EMBL/GenBank/DDBJ whole genome shotgun (WGS) entry which is preliminary data.</text>
</comment>
<protein>
    <submittedName>
        <fullName evidence="1">Uncharacterized protein DUF4004</fullName>
    </submittedName>
</protein>
<organism evidence="1 2">
    <name type="scientific">Tumebacillus permanentifrigoris</name>
    <dbReference type="NCBI Taxonomy" id="378543"/>
    <lineage>
        <taxon>Bacteria</taxon>
        <taxon>Bacillati</taxon>
        <taxon>Bacillota</taxon>
        <taxon>Bacilli</taxon>
        <taxon>Bacillales</taxon>
        <taxon>Alicyclobacillaceae</taxon>
        <taxon>Tumebacillus</taxon>
    </lineage>
</organism>
<dbReference type="Proteomes" id="UP000245634">
    <property type="component" value="Unassembled WGS sequence"/>
</dbReference>
<sequence length="203" mass="24026">MNPWISKKDLLALTGISYGQLYRWKRQNLIPESWFQKQSASTGQETFFDREKIVERIRLIKEMKDQYSLEELAEILSPDVATRVYRSREAKHLWEEGRLLIRRYRKVVQKREFSYFELLLLDAVSRVQDLDEDFLDELLHSVAQWQSLAKGTAYHLLITEKAGLRSAWLLERGTGVQLDIRTHQLQLFDLEELSQDLSLRLKG</sequence>
<dbReference type="AlphaFoldDB" id="A0A316D7W8"/>
<keyword evidence="2" id="KW-1185">Reference proteome</keyword>
<proteinExistence type="predicted"/>
<dbReference type="Pfam" id="PF13171">
    <property type="entry name" value="DUF4004"/>
    <property type="match status" value="1"/>
</dbReference>
<reference evidence="1 2" key="1">
    <citation type="submission" date="2018-05" db="EMBL/GenBank/DDBJ databases">
        <title>Genomic Encyclopedia of Type Strains, Phase IV (KMG-IV): sequencing the most valuable type-strain genomes for metagenomic binning, comparative biology and taxonomic classification.</title>
        <authorList>
            <person name="Goeker M."/>
        </authorList>
    </citation>
    <scope>NUCLEOTIDE SEQUENCE [LARGE SCALE GENOMIC DNA]</scope>
    <source>
        <strain evidence="1 2">DSM 18773</strain>
    </source>
</reference>
<evidence type="ECO:0000313" key="1">
    <source>
        <dbReference type="EMBL" id="PWK09025.1"/>
    </source>
</evidence>
<dbReference type="OrthoDB" id="1648298at2"/>
<dbReference type="InterPro" id="IPR025063">
    <property type="entry name" value="DUF4004"/>
</dbReference>
<evidence type="ECO:0000313" key="2">
    <source>
        <dbReference type="Proteomes" id="UP000245634"/>
    </source>
</evidence>
<dbReference type="RefSeq" id="WP_109690277.1">
    <property type="nucleotide sequence ID" value="NZ_QGGL01000014.1"/>
</dbReference>
<gene>
    <name evidence="1" type="ORF">C7459_11492</name>
</gene>
<dbReference type="EMBL" id="QGGL01000014">
    <property type="protein sequence ID" value="PWK09025.1"/>
    <property type="molecule type" value="Genomic_DNA"/>
</dbReference>
<accession>A0A316D7W8</accession>
<dbReference type="Gene3D" id="1.10.1660.10">
    <property type="match status" value="1"/>
</dbReference>